<dbReference type="AlphaFoldDB" id="A0AAV7WDB4"/>
<proteinExistence type="predicted"/>
<dbReference type="Proteomes" id="UP001066276">
    <property type="component" value="Chromosome 1_2"/>
</dbReference>
<evidence type="ECO:0000313" key="2">
    <source>
        <dbReference type="EMBL" id="KAJ1210850.1"/>
    </source>
</evidence>
<keyword evidence="3" id="KW-1185">Reference proteome</keyword>
<feature type="compositionally biased region" description="Polar residues" evidence="1">
    <location>
        <begin position="84"/>
        <end position="93"/>
    </location>
</feature>
<evidence type="ECO:0000313" key="3">
    <source>
        <dbReference type="Proteomes" id="UP001066276"/>
    </source>
</evidence>
<feature type="compositionally biased region" description="Acidic residues" evidence="1">
    <location>
        <begin position="72"/>
        <end position="82"/>
    </location>
</feature>
<accession>A0AAV7WDB4</accession>
<sequence>MAQRATELHACSAGVRALGVLTGVGASSRQVGLFFPAATGGGAALGATVASGIPGAMLVARYRLFRGKADEPVTDPEAEDAQSELGSSANPTQDPDIRSMFLELKHSLTMIDMKDKVDKHDERIDQLERRASDI</sequence>
<name>A0AAV7WDB4_PLEWA</name>
<feature type="region of interest" description="Disordered" evidence="1">
    <location>
        <begin position="70"/>
        <end position="96"/>
    </location>
</feature>
<organism evidence="2 3">
    <name type="scientific">Pleurodeles waltl</name>
    <name type="common">Iberian ribbed newt</name>
    <dbReference type="NCBI Taxonomy" id="8319"/>
    <lineage>
        <taxon>Eukaryota</taxon>
        <taxon>Metazoa</taxon>
        <taxon>Chordata</taxon>
        <taxon>Craniata</taxon>
        <taxon>Vertebrata</taxon>
        <taxon>Euteleostomi</taxon>
        <taxon>Amphibia</taxon>
        <taxon>Batrachia</taxon>
        <taxon>Caudata</taxon>
        <taxon>Salamandroidea</taxon>
        <taxon>Salamandridae</taxon>
        <taxon>Pleurodelinae</taxon>
        <taxon>Pleurodeles</taxon>
    </lineage>
</organism>
<protein>
    <submittedName>
        <fullName evidence="2">Uncharacterized protein</fullName>
    </submittedName>
</protein>
<comment type="caution">
    <text evidence="2">The sequence shown here is derived from an EMBL/GenBank/DDBJ whole genome shotgun (WGS) entry which is preliminary data.</text>
</comment>
<reference evidence="2" key="1">
    <citation type="journal article" date="2022" name="bioRxiv">
        <title>Sequencing and chromosome-scale assembly of the giantPleurodeles waltlgenome.</title>
        <authorList>
            <person name="Brown T."/>
            <person name="Elewa A."/>
            <person name="Iarovenko S."/>
            <person name="Subramanian E."/>
            <person name="Araus A.J."/>
            <person name="Petzold A."/>
            <person name="Susuki M."/>
            <person name="Suzuki K.-i.T."/>
            <person name="Hayashi T."/>
            <person name="Toyoda A."/>
            <person name="Oliveira C."/>
            <person name="Osipova E."/>
            <person name="Leigh N.D."/>
            <person name="Simon A."/>
            <person name="Yun M.H."/>
        </authorList>
    </citation>
    <scope>NUCLEOTIDE SEQUENCE</scope>
    <source>
        <strain evidence="2">20211129_DDA</strain>
        <tissue evidence="2">Liver</tissue>
    </source>
</reference>
<dbReference type="EMBL" id="JANPWB010000002">
    <property type="protein sequence ID" value="KAJ1210850.1"/>
    <property type="molecule type" value="Genomic_DNA"/>
</dbReference>
<gene>
    <name evidence="2" type="ORF">NDU88_006212</name>
</gene>
<evidence type="ECO:0000256" key="1">
    <source>
        <dbReference type="SAM" id="MobiDB-lite"/>
    </source>
</evidence>